<protein>
    <recommendedName>
        <fullName evidence="3">C-type lectin domain-containing protein</fullName>
    </recommendedName>
</protein>
<keyword evidence="2" id="KW-0812">Transmembrane</keyword>
<dbReference type="SUPFAM" id="SSF56436">
    <property type="entry name" value="C-type lectin-like"/>
    <property type="match status" value="1"/>
</dbReference>
<feature type="region of interest" description="Disordered" evidence="1">
    <location>
        <begin position="196"/>
        <end position="219"/>
    </location>
</feature>
<dbReference type="CDD" id="cd00037">
    <property type="entry name" value="CLECT"/>
    <property type="match status" value="1"/>
</dbReference>
<feature type="region of interest" description="Disordered" evidence="1">
    <location>
        <begin position="302"/>
        <end position="427"/>
    </location>
</feature>
<sequence>MNTHRRLSDEGLDTFSPQAFGTRVTISVTLAVLMIAAFSFTDFSTPNEPMTQKTLAHLDSPPMNRFQTLLSDPKYSICDDPLEVSISRRTKDEFVLSCGNHASVRILKDESVRIVFGNEEVAFSKAESTMHFSGSDDFNAGVLKLSAVLGAHGYNGKEFPETMPFHYYTLLLSHSGVATPEMVSAVVESTPGALSDDDETCTYSRSGGSKTGTGTGGSGIKKDSVCGGDVCMPSICGDCCFHMACYGYQYCCENCNSAEKALIGLDETCGSVPAWNAFTASCDAKYPDFNYCRNSCDGSSNPAPAPAPPAPSPSTPAPTAAAPAAPPAITNAPTKGRTPAPTAETTAPTEGPTKTPTKAPTKAPTKPPTKAPTKAPTAAPTAAPTKTPTKAPTKAPTQAPTQAPTKAPTMAPTKAATNAPTASSSGCPSDFSAEGDLCLKAVAKKLTWSDAQTACEDVGANLAVITTENEQEHLTAYLSDFYEANDDVEKNEFWLGLSIDNSTAKWVDGTEFDFNEFRNEAEEMLGDEEEDGCVIQRDDGTTTYWDPRRCKKKGYYVCSTGKQTVSQTLMNLITKGTRKGDAGTRKGDAKKGEEEPNSFSYAYALIGGVGALAALFAISQRRRALSPTATYQKIQEEEGTPLL</sequence>
<feature type="domain" description="C-type lectin" evidence="3">
    <location>
        <begin position="434"/>
        <end position="559"/>
    </location>
</feature>
<dbReference type="InterPro" id="IPR050801">
    <property type="entry name" value="Ca-Dep_Lectins_ImmuneDev"/>
</dbReference>
<feature type="compositionally biased region" description="Low complexity" evidence="1">
    <location>
        <begin position="371"/>
        <end position="422"/>
    </location>
</feature>
<name>A0A7S4DD99_HETAK</name>
<gene>
    <name evidence="4" type="ORF">HAKA00212_LOCUS21424</name>
</gene>
<accession>A0A7S4DD99</accession>
<proteinExistence type="predicted"/>
<evidence type="ECO:0000313" key="4">
    <source>
        <dbReference type="EMBL" id="CAE0642567.1"/>
    </source>
</evidence>
<dbReference type="Pfam" id="PF00059">
    <property type="entry name" value="Lectin_C"/>
    <property type="match status" value="1"/>
</dbReference>
<dbReference type="Gene3D" id="3.10.100.10">
    <property type="entry name" value="Mannose-Binding Protein A, subunit A"/>
    <property type="match status" value="1"/>
</dbReference>
<dbReference type="EMBL" id="HBIU01048014">
    <property type="protein sequence ID" value="CAE0642567.1"/>
    <property type="molecule type" value="Transcribed_RNA"/>
</dbReference>
<dbReference type="AlphaFoldDB" id="A0A7S4DD99"/>
<evidence type="ECO:0000256" key="2">
    <source>
        <dbReference type="SAM" id="Phobius"/>
    </source>
</evidence>
<keyword evidence="2" id="KW-0472">Membrane</keyword>
<feature type="compositionally biased region" description="Gly residues" evidence="1">
    <location>
        <begin position="209"/>
        <end position="219"/>
    </location>
</feature>
<dbReference type="InterPro" id="IPR001304">
    <property type="entry name" value="C-type_lectin-like"/>
</dbReference>
<evidence type="ECO:0000259" key="3">
    <source>
        <dbReference type="PROSITE" id="PS50041"/>
    </source>
</evidence>
<dbReference type="PANTHER" id="PTHR22801">
    <property type="entry name" value="LITHOSTATHINE"/>
    <property type="match status" value="1"/>
</dbReference>
<reference evidence="4" key="1">
    <citation type="submission" date="2021-01" db="EMBL/GenBank/DDBJ databases">
        <authorList>
            <person name="Corre E."/>
            <person name="Pelletier E."/>
            <person name="Niang G."/>
            <person name="Scheremetjew M."/>
            <person name="Finn R."/>
            <person name="Kale V."/>
            <person name="Holt S."/>
            <person name="Cochrane G."/>
            <person name="Meng A."/>
            <person name="Brown T."/>
            <person name="Cohen L."/>
        </authorList>
    </citation>
    <scope>NUCLEOTIDE SEQUENCE</scope>
    <source>
        <strain evidence="4">CCMP3107</strain>
    </source>
</reference>
<dbReference type="InterPro" id="IPR016186">
    <property type="entry name" value="C-type_lectin-like/link_sf"/>
</dbReference>
<feature type="transmembrane region" description="Helical" evidence="2">
    <location>
        <begin position="600"/>
        <end position="618"/>
    </location>
</feature>
<dbReference type="SMART" id="SM00034">
    <property type="entry name" value="CLECT"/>
    <property type="match status" value="1"/>
</dbReference>
<feature type="transmembrane region" description="Helical" evidence="2">
    <location>
        <begin position="20"/>
        <end position="40"/>
    </location>
</feature>
<keyword evidence="2" id="KW-1133">Transmembrane helix</keyword>
<feature type="compositionally biased region" description="Low complexity" evidence="1">
    <location>
        <begin position="317"/>
        <end position="364"/>
    </location>
</feature>
<dbReference type="InterPro" id="IPR016187">
    <property type="entry name" value="CTDL_fold"/>
</dbReference>
<dbReference type="PROSITE" id="PS50041">
    <property type="entry name" value="C_TYPE_LECTIN_2"/>
    <property type="match status" value="1"/>
</dbReference>
<dbReference type="PANTHER" id="PTHR22801:SF63">
    <property type="entry name" value="C-TYPE LECTIN DOMAIN-CONTAINING PROTEIN"/>
    <property type="match status" value="1"/>
</dbReference>
<organism evidence="4">
    <name type="scientific">Heterosigma akashiwo</name>
    <name type="common">Chromophytic alga</name>
    <name type="synonym">Heterosigma carterae</name>
    <dbReference type="NCBI Taxonomy" id="2829"/>
    <lineage>
        <taxon>Eukaryota</taxon>
        <taxon>Sar</taxon>
        <taxon>Stramenopiles</taxon>
        <taxon>Ochrophyta</taxon>
        <taxon>Raphidophyceae</taxon>
        <taxon>Chattonellales</taxon>
        <taxon>Chattonellaceae</taxon>
        <taxon>Heterosigma</taxon>
    </lineage>
</organism>
<feature type="compositionally biased region" description="Pro residues" evidence="1">
    <location>
        <begin position="303"/>
        <end position="316"/>
    </location>
</feature>
<evidence type="ECO:0000256" key="1">
    <source>
        <dbReference type="SAM" id="MobiDB-lite"/>
    </source>
</evidence>